<proteinExistence type="inferred from homology"/>
<keyword evidence="5" id="KW-1185">Reference proteome</keyword>
<dbReference type="PANTHER" id="PTHR15830">
    <property type="entry name" value="TELOMERE LENGTH REGULATION PROTEIN TEL2 FAMILY MEMBER"/>
    <property type="match status" value="1"/>
</dbReference>
<comment type="similarity">
    <text evidence="1">Belongs to the TEL2 family.</text>
</comment>
<feature type="region of interest" description="Disordered" evidence="2">
    <location>
        <begin position="525"/>
        <end position="589"/>
    </location>
</feature>
<evidence type="ECO:0000259" key="3">
    <source>
        <dbReference type="Pfam" id="PF10193"/>
    </source>
</evidence>
<feature type="domain" description="Telomere length regulation protein conserved" evidence="3">
    <location>
        <begin position="596"/>
        <end position="706"/>
    </location>
</feature>
<gene>
    <name evidence="4" type="ORF">CDD81_2929</name>
</gene>
<evidence type="ECO:0000313" key="4">
    <source>
        <dbReference type="EMBL" id="PHH67160.1"/>
    </source>
</evidence>
<evidence type="ECO:0000256" key="2">
    <source>
        <dbReference type="SAM" id="MobiDB-lite"/>
    </source>
</evidence>
<dbReference type="InterPro" id="IPR038528">
    <property type="entry name" value="TEL2_C_sf"/>
</dbReference>
<reference evidence="4 5" key="1">
    <citation type="submission" date="2017-06" db="EMBL/GenBank/DDBJ databases">
        <title>Ant-infecting Ophiocordyceps genomes reveal a high diversity of potential behavioral manipulation genes and a possible major role for enterotoxins.</title>
        <authorList>
            <person name="De Bekker C."/>
            <person name="Evans H.C."/>
            <person name="Brachmann A."/>
            <person name="Hughes D.P."/>
        </authorList>
    </citation>
    <scope>NUCLEOTIDE SEQUENCE [LARGE SCALE GENOMIC DNA]</scope>
    <source>
        <strain evidence="4 5">Map64</strain>
    </source>
</reference>
<feature type="compositionally biased region" description="Acidic residues" evidence="2">
    <location>
        <begin position="558"/>
        <end position="569"/>
    </location>
</feature>
<dbReference type="EMBL" id="NJET01000002">
    <property type="protein sequence ID" value="PHH67160.1"/>
    <property type="molecule type" value="Genomic_DNA"/>
</dbReference>
<dbReference type="GO" id="GO:0051083">
    <property type="term" value="P:'de novo' cotranslational protein folding"/>
    <property type="evidence" value="ECO:0007669"/>
    <property type="project" value="TreeGrafter"/>
</dbReference>
<dbReference type="GO" id="GO:0051879">
    <property type="term" value="F:Hsp90 protein binding"/>
    <property type="evidence" value="ECO:0007669"/>
    <property type="project" value="TreeGrafter"/>
</dbReference>
<dbReference type="PANTHER" id="PTHR15830:SF10">
    <property type="entry name" value="TELOMERE LENGTH REGULATION PROTEIN TEL2 HOMOLOG"/>
    <property type="match status" value="1"/>
</dbReference>
<accession>A0A2C5YI50</accession>
<name>A0A2C5YI50_9HYPO</name>
<dbReference type="STRING" id="1399860.A0A2C5YI50"/>
<dbReference type="GO" id="GO:0042162">
    <property type="term" value="F:telomeric DNA binding"/>
    <property type="evidence" value="ECO:0007669"/>
    <property type="project" value="TreeGrafter"/>
</dbReference>
<feature type="compositionally biased region" description="Low complexity" evidence="2">
    <location>
        <begin position="525"/>
        <end position="536"/>
    </location>
</feature>
<dbReference type="InterPro" id="IPR051970">
    <property type="entry name" value="TEL2_Regulation"/>
</dbReference>
<dbReference type="Gene3D" id="1.25.40.720">
    <property type="entry name" value="Telomere length regulation protein 2, C-terminal domain"/>
    <property type="match status" value="2"/>
</dbReference>
<sequence length="978" mass="104818">MDGLLNHASTACVGRDDQLLLQSSEQSRAAPQVKCKQPTSRDDALEVLRSQPSYDALIATLKVLACPEPARGRDGALSLYAPGPRNAAIVHVLVSEIVPNYWAVLQDDRCRPNSSLAGHDVQLLLGSLRSVTGLNALTAALRALVQESESGQGNGKIRGDIGLNIASYLDVLSLLLAGDDSLHTLWANSASSLGGASMKKAQWQHVMSLIAGGRIVGTAAQASAIAGGHSRWIADGAEFSKWIGRNVASWAREQPAGQEMGFCADLLHRSMSIGYAECLSRVVIDEMLLCQAASPAAFSALCLGHGHASKQMLARLLDYLSERYLNHDVADATVSAVAGLIDALASHQASLSALVVDWCTASSGAGLGQGVGIRRAVMAAIATDGEAVASVLQRSLAQFGDQLYVRHAAMLQQQVHAQILLLSAAYVARLSPIKLAMLLRSATYLNAMTNRIAATQPRARFLGIVVGEALSALADNKAARLNFDMEECKTDEAEWLKSLTTTCDSVQPYASLLCAASSSCPASSPCPASPSCPASPTTDSKPNPPRPRQVPPRAIIEVIDDDDDDDDELTPYAKDSDPEDSDQDATLVQRNKVTAPVYIRDLVAFLRDSDNYDKQKLAIETAPVLIRRKANHGTELSSHAQELATLLVGLEDKFEVDDFVHWRQRAMIALVVSLPDTMAPCFARSFFEGDYSLSQRVSILVALGLASRELAGHEESEDQSLASFASKKLPPKIEQLYLDSPQPSAASQAPSHLKALPPNALHGIATSLAASFLNPVAAEAADAASGPNILKLQTLAARYKSKARPTPRLRTVPNTTAALVANCFFFPLTAHLQQALRSPRPAVLNPALLALYLETLAIIVDAAGPSTLPLPQLTSELWDLLLRVRVHVVQDLTPLRGWLVAMSVLLDVNATHIRRLCLEHGRDLLETREWVSGVFSRIHDNGAESHLQALAASLLIKLGQTVDKFQALLMGDMATLSF</sequence>
<dbReference type="AlphaFoldDB" id="A0A2C5YI50"/>
<dbReference type="InterPro" id="IPR019337">
    <property type="entry name" value="Telomere_length_regulation_dom"/>
</dbReference>
<dbReference type="Proteomes" id="UP000226192">
    <property type="component" value="Unassembled WGS sequence"/>
</dbReference>
<comment type="caution">
    <text evidence="4">The sequence shown here is derived from an EMBL/GenBank/DDBJ whole genome shotgun (WGS) entry which is preliminary data.</text>
</comment>
<evidence type="ECO:0000256" key="1">
    <source>
        <dbReference type="ARBA" id="ARBA00006133"/>
    </source>
</evidence>
<organism evidence="4 5">
    <name type="scientific">Ophiocordyceps australis</name>
    <dbReference type="NCBI Taxonomy" id="1399860"/>
    <lineage>
        <taxon>Eukaryota</taxon>
        <taxon>Fungi</taxon>
        <taxon>Dikarya</taxon>
        <taxon>Ascomycota</taxon>
        <taxon>Pezizomycotina</taxon>
        <taxon>Sordariomycetes</taxon>
        <taxon>Hypocreomycetidae</taxon>
        <taxon>Hypocreales</taxon>
        <taxon>Ophiocordycipitaceae</taxon>
        <taxon>Ophiocordyceps</taxon>
    </lineage>
</organism>
<protein>
    <recommendedName>
        <fullName evidence="3">Telomere length regulation protein conserved domain-containing protein</fullName>
    </recommendedName>
</protein>
<dbReference type="Pfam" id="PF10193">
    <property type="entry name" value="Telomere_reg-2"/>
    <property type="match status" value="1"/>
</dbReference>
<evidence type="ECO:0000313" key="5">
    <source>
        <dbReference type="Proteomes" id="UP000226192"/>
    </source>
</evidence>
<dbReference type="OrthoDB" id="10258062at2759"/>
<dbReference type="GO" id="GO:0005829">
    <property type="term" value="C:cytosol"/>
    <property type="evidence" value="ECO:0007669"/>
    <property type="project" value="TreeGrafter"/>
</dbReference>